<accession>A0A134AEU7</accession>
<gene>
    <name evidence="1" type="ORF">HMPREF1863_01119</name>
</gene>
<keyword evidence="2" id="KW-1185">Reference proteome</keyword>
<dbReference type="AlphaFoldDB" id="A0A134AEU7"/>
<dbReference type="EMBL" id="LSDG01000033">
    <property type="protein sequence ID" value="KXB66257.1"/>
    <property type="molecule type" value="Genomic_DNA"/>
</dbReference>
<name>A0A134AEU7_9FIRM</name>
<evidence type="ECO:0000313" key="1">
    <source>
        <dbReference type="EMBL" id="KXB66257.1"/>
    </source>
</evidence>
<dbReference type="Proteomes" id="UP000070442">
    <property type="component" value="Unassembled WGS sequence"/>
</dbReference>
<organism evidence="1 2">
    <name type="scientific">Aedoeadaptatus coxii</name>
    <dbReference type="NCBI Taxonomy" id="755172"/>
    <lineage>
        <taxon>Bacteria</taxon>
        <taxon>Bacillati</taxon>
        <taxon>Bacillota</taxon>
        <taxon>Tissierellia</taxon>
        <taxon>Tissierellales</taxon>
        <taxon>Peptoniphilaceae</taxon>
        <taxon>Aedoeadaptatus</taxon>
    </lineage>
</organism>
<protein>
    <submittedName>
        <fullName evidence="1">Uncharacterized protein</fullName>
    </submittedName>
</protein>
<proteinExistence type="predicted"/>
<reference evidence="2" key="1">
    <citation type="submission" date="2016-01" db="EMBL/GenBank/DDBJ databases">
        <authorList>
            <person name="Mitreva M."/>
            <person name="Pepin K.H."/>
            <person name="Mihindukulasuriya K.A."/>
            <person name="Fulton R."/>
            <person name="Fronick C."/>
            <person name="O'Laughlin M."/>
            <person name="Miner T."/>
            <person name="Herter B."/>
            <person name="Rosa B.A."/>
            <person name="Cordes M."/>
            <person name="Tomlinson C."/>
            <person name="Wollam A."/>
            <person name="Palsikar V.B."/>
            <person name="Mardis E.R."/>
            <person name="Wilson R.K."/>
        </authorList>
    </citation>
    <scope>NUCLEOTIDE SEQUENCE [LARGE SCALE GENOMIC DNA]</scope>
    <source>
        <strain evidence="2">DNF00729</strain>
    </source>
</reference>
<comment type="caution">
    <text evidence="1">The sequence shown here is derived from an EMBL/GenBank/DDBJ whole genome shotgun (WGS) entry which is preliminary data.</text>
</comment>
<sequence>MTRARNPSKVFERIAKNRWHRLFTDEEQKTDYSHGHGMLSDCHFKHLQIVGAFFLHKPNFLQAEWVRQKQNAIVTSSIDFPPCS</sequence>
<evidence type="ECO:0000313" key="2">
    <source>
        <dbReference type="Proteomes" id="UP000070442"/>
    </source>
</evidence>
<dbReference type="PATRIC" id="fig|755172.3.peg.1079"/>
<dbReference type="STRING" id="755172.HMPREF1863_01119"/>